<reference evidence="1" key="1">
    <citation type="submission" date="2023-08" db="EMBL/GenBank/DDBJ databases">
        <authorList>
            <person name="Chen Y."/>
            <person name="Shah S."/>
            <person name="Dougan E. K."/>
            <person name="Thang M."/>
            <person name="Chan C."/>
        </authorList>
    </citation>
    <scope>NUCLEOTIDE SEQUENCE</scope>
</reference>
<dbReference type="Proteomes" id="UP001178507">
    <property type="component" value="Unassembled WGS sequence"/>
</dbReference>
<evidence type="ECO:0000313" key="2">
    <source>
        <dbReference type="Proteomes" id="UP001178507"/>
    </source>
</evidence>
<evidence type="ECO:0000313" key="1">
    <source>
        <dbReference type="EMBL" id="CAJ1383073.1"/>
    </source>
</evidence>
<organism evidence="1 2">
    <name type="scientific">Effrenium voratum</name>
    <dbReference type="NCBI Taxonomy" id="2562239"/>
    <lineage>
        <taxon>Eukaryota</taxon>
        <taxon>Sar</taxon>
        <taxon>Alveolata</taxon>
        <taxon>Dinophyceae</taxon>
        <taxon>Suessiales</taxon>
        <taxon>Symbiodiniaceae</taxon>
        <taxon>Effrenium</taxon>
    </lineage>
</organism>
<name>A0AA36MY88_9DINO</name>
<keyword evidence="2" id="KW-1185">Reference proteome</keyword>
<gene>
    <name evidence="1" type="ORF">EVOR1521_LOCUS10283</name>
</gene>
<accession>A0AA36MY88</accession>
<sequence>MEAELQQLATLLEVEAEKLAPLSSKQDAWVKALRQLAEQAVRSGIDYRTLGVGWHHPATRLGYRSSHRSITCPASRKRAEESRQRLLRLVEEGSSGRVSGEDAERKLVDAFLLEIGASSKVAEAATFRGVCDALEAELVLPLRALNEAELARTMQGQPLPKEAMRGKIQELTRAALGGPGAFRRWRYGSAAGAEQLRGLSEEQVKSWQKPTCLEHTRSTGRFFTHEDRSELGFFWATKIGGPSHGFDFETQCILPLLANARHKVILLSDPAFQHHPVGRAHWRLLWSVGPYPDGAPGAAGSPEPRLWLEAVNADFEASVQTDGWEVAFLIHAMSKADAMNVPLSVDPGLADLLQRIIDHHACSHDVVEVSERILLRPSHAIVEASDYLSYEHDWVQEDEEITHPIARALYLPGRKRHLEE</sequence>
<dbReference type="AlphaFoldDB" id="A0AA36MY88"/>
<comment type="caution">
    <text evidence="1">The sequence shown here is derived from an EMBL/GenBank/DDBJ whole genome shotgun (WGS) entry which is preliminary data.</text>
</comment>
<proteinExistence type="predicted"/>
<protein>
    <submittedName>
        <fullName evidence="1">Uncharacterized protein</fullName>
    </submittedName>
</protein>
<dbReference type="EMBL" id="CAUJNA010000977">
    <property type="protein sequence ID" value="CAJ1383073.1"/>
    <property type="molecule type" value="Genomic_DNA"/>
</dbReference>